<comment type="caution">
    <text evidence="2">The sequence shown here is derived from an EMBL/GenBank/DDBJ whole genome shotgun (WGS) entry which is preliminary data.</text>
</comment>
<reference evidence="2 3" key="1">
    <citation type="journal article" date="2025" name="Microbiol. Resour. Announc.">
        <title>Draft genome sequences for Neonectria magnoliae and Neonectria punicea, canker pathogens of Liriodendron tulipifera and Acer saccharum in West Virginia.</title>
        <authorList>
            <person name="Petronek H.M."/>
            <person name="Kasson M.T."/>
            <person name="Metheny A.M."/>
            <person name="Stauder C.M."/>
            <person name="Lovett B."/>
            <person name="Lynch S.C."/>
            <person name="Garnas J.R."/>
            <person name="Kasson L.R."/>
            <person name="Stajich J.E."/>
        </authorList>
    </citation>
    <scope>NUCLEOTIDE SEQUENCE [LARGE SCALE GENOMIC DNA]</scope>
    <source>
        <strain evidence="2 3">NRRL 64651</strain>
    </source>
</reference>
<proteinExistence type="predicted"/>
<feature type="compositionally biased region" description="Basic and acidic residues" evidence="1">
    <location>
        <begin position="176"/>
        <end position="185"/>
    </location>
</feature>
<organism evidence="2 3">
    <name type="scientific">Neonectria magnoliae</name>
    <dbReference type="NCBI Taxonomy" id="2732573"/>
    <lineage>
        <taxon>Eukaryota</taxon>
        <taxon>Fungi</taxon>
        <taxon>Dikarya</taxon>
        <taxon>Ascomycota</taxon>
        <taxon>Pezizomycotina</taxon>
        <taxon>Sordariomycetes</taxon>
        <taxon>Hypocreomycetidae</taxon>
        <taxon>Hypocreales</taxon>
        <taxon>Nectriaceae</taxon>
        <taxon>Neonectria</taxon>
    </lineage>
</organism>
<feature type="compositionally biased region" description="Polar residues" evidence="1">
    <location>
        <begin position="188"/>
        <end position="199"/>
    </location>
</feature>
<feature type="region of interest" description="Disordered" evidence="1">
    <location>
        <begin position="173"/>
        <end position="205"/>
    </location>
</feature>
<accession>A0ABR1I119</accession>
<evidence type="ECO:0000313" key="3">
    <source>
        <dbReference type="Proteomes" id="UP001498421"/>
    </source>
</evidence>
<gene>
    <name evidence="2" type="ORF">QQZ08_006308</name>
</gene>
<dbReference type="EMBL" id="JAZAVK010000056">
    <property type="protein sequence ID" value="KAK7427195.1"/>
    <property type="molecule type" value="Genomic_DNA"/>
</dbReference>
<name>A0ABR1I119_9HYPO</name>
<evidence type="ECO:0000256" key="1">
    <source>
        <dbReference type="SAM" id="MobiDB-lite"/>
    </source>
</evidence>
<keyword evidence="3" id="KW-1185">Reference proteome</keyword>
<dbReference type="Proteomes" id="UP001498421">
    <property type="component" value="Unassembled WGS sequence"/>
</dbReference>
<protein>
    <submittedName>
        <fullName evidence="2">Uncharacterized protein</fullName>
    </submittedName>
</protein>
<sequence length="205" mass="23209">MPDPPPCQKEADLSPPSSLAQYWGSNYTCPNLHQPPRLHGEELPGDAVWWIHLGNDAAPRSIREWLREDQRHLDVYYLRSFGFEPFCQAIGLTERELKDRRYMAKIPTEPQVIPCQSKFDFLSIAQDISIAQHFYPQFWCTSPAPVVIFCTEEQAKRCAAQGWLGAVQSEFARTVRSKESRKGAGDRSSGNPDGASSSHPIYLDD</sequence>
<evidence type="ECO:0000313" key="2">
    <source>
        <dbReference type="EMBL" id="KAK7427195.1"/>
    </source>
</evidence>